<feature type="transmembrane region" description="Helical" evidence="1">
    <location>
        <begin position="165"/>
        <end position="184"/>
    </location>
</feature>
<name>A0A4Z0BGE2_9BURK</name>
<keyword evidence="1" id="KW-1133">Transmembrane helix</keyword>
<evidence type="ECO:0000313" key="2">
    <source>
        <dbReference type="EMBL" id="TFY97523.1"/>
    </source>
</evidence>
<dbReference type="Proteomes" id="UP000297564">
    <property type="component" value="Unassembled WGS sequence"/>
</dbReference>
<feature type="transmembrane region" description="Helical" evidence="1">
    <location>
        <begin position="213"/>
        <end position="234"/>
    </location>
</feature>
<accession>A0A4Z0BGE2</accession>
<comment type="caution">
    <text evidence="2">The sequence shown here is derived from an EMBL/GenBank/DDBJ whole genome shotgun (WGS) entry which is preliminary data.</text>
</comment>
<protein>
    <recommendedName>
        <fullName evidence="4">Prenyltransferase</fullName>
    </recommendedName>
</protein>
<dbReference type="OrthoDB" id="5187092at2"/>
<evidence type="ECO:0000313" key="3">
    <source>
        <dbReference type="Proteomes" id="UP000297564"/>
    </source>
</evidence>
<feature type="transmembrane region" description="Helical" evidence="1">
    <location>
        <begin position="113"/>
        <end position="130"/>
    </location>
</feature>
<proteinExistence type="predicted"/>
<keyword evidence="3" id="KW-1185">Reference proteome</keyword>
<dbReference type="AlphaFoldDB" id="A0A4Z0BGE2"/>
<evidence type="ECO:0000256" key="1">
    <source>
        <dbReference type="SAM" id="Phobius"/>
    </source>
</evidence>
<gene>
    <name evidence="2" type="ORF">EZ242_18575</name>
</gene>
<keyword evidence="1" id="KW-0812">Transmembrane</keyword>
<feature type="transmembrane region" description="Helical" evidence="1">
    <location>
        <begin position="88"/>
        <end position="107"/>
    </location>
</feature>
<reference evidence="2 3" key="1">
    <citation type="submission" date="2019-03" db="EMBL/GenBank/DDBJ databases">
        <title>Ramlibacter rhizophilus CCTCC AB2015357, whole genome shotgun sequence.</title>
        <authorList>
            <person name="Zhang X."/>
            <person name="Feng G."/>
            <person name="Zhu H."/>
        </authorList>
    </citation>
    <scope>NUCLEOTIDE SEQUENCE [LARGE SCALE GENOMIC DNA]</scope>
    <source>
        <strain evidence="2 3">CCTCC AB2015357</strain>
    </source>
</reference>
<evidence type="ECO:0008006" key="4">
    <source>
        <dbReference type="Google" id="ProtNLM"/>
    </source>
</evidence>
<feature type="transmembrane region" description="Helical" evidence="1">
    <location>
        <begin position="20"/>
        <end position="44"/>
    </location>
</feature>
<organism evidence="2 3">
    <name type="scientific">Ramlibacter rhizophilus</name>
    <dbReference type="NCBI Taxonomy" id="1781167"/>
    <lineage>
        <taxon>Bacteria</taxon>
        <taxon>Pseudomonadati</taxon>
        <taxon>Pseudomonadota</taxon>
        <taxon>Betaproteobacteria</taxon>
        <taxon>Burkholderiales</taxon>
        <taxon>Comamonadaceae</taxon>
        <taxon>Ramlibacter</taxon>
    </lineage>
</organism>
<keyword evidence="1" id="KW-0472">Membrane</keyword>
<dbReference type="EMBL" id="SMLL01000007">
    <property type="protein sequence ID" value="TFY97523.1"/>
    <property type="molecule type" value="Genomic_DNA"/>
</dbReference>
<sequence>MRLNEWFVPRVGSPRFRAAVGLLFLPYTGMVLAFTVIGAMLAELVHWDRVAALAGIYFLALGIGAHALDALGSRAIKPWGDVFSKRQLRLLALVSIATAYAIGLPYLLGPAPLLWWIAILEGFFLLAYNLEWFEGRFHTDGWFALSWGALPVLAGYVLQTNSISFAALLVAAAAGALSLVEITASRPYKALKRSTAGGSASGSDRVQMQQLEAILRFVSCAVILLGLGLAAWRWTA</sequence>
<feature type="transmembrane region" description="Helical" evidence="1">
    <location>
        <begin position="50"/>
        <end position="68"/>
    </location>
</feature>
<feature type="transmembrane region" description="Helical" evidence="1">
    <location>
        <begin position="142"/>
        <end position="159"/>
    </location>
</feature>